<feature type="compositionally biased region" description="Low complexity" evidence="10">
    <location>
        <begin position="99"/>
        <end position="114"/>
    </location>
</feature>
<keyword evidence="9" id="KW-0378">Hydrolase</keyword>
<dbReference type="InterPro" id="IPR027417">
    <property type="entry name" value="P-loop_NTPase"/>
</dbReference>
<dbReference type="AlphaFoldDB" id="A0A0M6ZTM0"/>
<protein>
    <recommendedName>
        <fullName evidence="9">Iron-sulfur cluster carrier protein</fullName>
    </recommendedName>
</protein>
<comment type="function">
    <text evidence="9">Binds and transfers iron-sulfur (Fe-S) clusters to target apoproteins. Can hydrolyze ATP.</text>
</comment>
<evidence type="ECO:0000256" key="2">
    <source>
        <dbReference type="ARBA" id="ARBA00008205"/>
    </source>
</evidence>
<reference evidence="13" key="1">
    <citation type="submission" date="2015-07" db="EMBL/GenBank/DDBJ databases">
        <authorList>
            <person name="Rodrigo-Torres Lidia"/>
            <person name="Arahal R.David."/>
        </authorList>
    </citation>
    <scope>NUCLEOTIDE SEQUENCE [LARGE SCALE GENOMIC DNA]</scope>
    <source>
        <strain evidence="13">CECT 5112</strain>
    </source>
</reference>
<evidence type="ECO:0000256" key="3">
    <source>
        <dbReference type="ARBA" id="ARBA00022723"/>
    </source>
</evidence>
<dbReference type="Proteomes" id="UP000053235">
    <property type="component" value="Unassembled WGS sequence"/>
</dbReference>
<evidence type="ECO:0000256" key="4">
    <source>
        <dbReference type="ARBA" id="ARBA00022741"/>
    </source>
</evidence>
<dbReference type="InterPro" id="IPR034904">
    <property type="entry name" value="FSCA_dom_sf"/>
</dbReference>
<dbReference type="GO" id="GO:0005524">
    <property type="term" value="F:ATP binding"/>
    <property type="evidence" value="ECO:0007669"/>
    <property type="project" value="UniProtKB-UniRule"/>
</dbReference>
<evidence type="ECO:0000256" key="5">
    <source>
        <dbReference type="ARBA" id="ARBA00022840"/>
    </source>
</evidence>
<dbReference type="InterPro" id="IPR044304">
    <property type="entry name" value="NUBPL-like"/>
</dbReference>
<keyword evidence="4 9" id="KW-0547">Nucleotide-binding</keyword>
<dbReference type="GO" id="GO:0016887">
    <property type="term" value="F:ATP hydrolysis activity"/>
    <property type="evidence" value="ECO:0007669"/>
    <property type="project" value="UniProtKB-UniRule"/>
</dbReference>
<dbReference type="PANTHER" id="PTHR42961:SF2">
    <property type="entry name" value="IRON-SULFUR PROTEIN NUBPL"/>
    <property type="match status" value="1"/>
</dbReference>
<dbReference type="GO" id="GO:0016226">
    <property type="term" value="P:iron-sulfur cluster assembly"/>
    <property type="evidence" value="ECO:0007669"/>
    <property type="project" value="InterPro"/>
</dbReference>
<comment type="similarity">
    <text evidence="1">In the N-terminal section; belongs to the MIP18 family.</text>
</comment>
<evidence type="ECO:0000256" key="10">
    <source>
        <dbReference type="SAM" id="MobiDB-lite"/>
    </source>
</evidence>
<keyword evidence="3 9" id="KW-0479">Metal-binding</keyword>
<dbReference type="GO" id="GO:0046872">
    <property type="term" value="F:metal ion binding"/>
    <property type="evidence" value="ECO:0007669"/>
    <property type="project" value="UniProtKB-KW"/>
</dbReference>
<name>A0A0M6ZTM0_9HYPH</name>
<evidence type="ECO:0000256" key="1">
    <source>
        <dbReference type="ARBA" id="ARBA00007352"/>
    </source>
</evidence>
<evidence type="ECO:0000256" key="8">
    <source>
        <dbReference type="ARBA" id="ARBA00024036"/>
    </source>
</evidence>
<dbReference type="SUPFAM" id="SSF117916">
    <property type="entry name" value="Fe-S cluster assembly (FSCA) domain-like"/>
    <property type="match status" value="1"/>
</dbReference>
<dbReference type="Pfam" id="PF10609">
    <property type="entry name" value="ParA"/>
    <property type="match status" value="1"/>
</dbReference>
<dbReference type="SUPFAM" id="SSF52540">
    <property type="entry name" value="P-loop containing nucleoside triphosphate hydrolases"/>
    <property type="match status" value="1"/>
</dbReference>
<gene>
    <name evidence="12" type="ORF">LAX5112_00880</name>
</gene>
<dbReference type="Gene3D" id="3.30.300.130">
    <property type="entry name" value="Fe-S cluster assembly (FSCA)"/>
    <property type="match status" value="1"/>
</dbReference>
<comment type="similarity">
    <text evidence="2">In the C-terminal section; belongs to the Mrp/NBP35 ATP-binding proteins family.</text>
</comment>
<dbReference type="STRING" id="388408.LAX5112_00880"/>
<feature type="region of interest" description="Disordered" evidence="10">
    <location>
        <begin position="92"/>
        <end position="131"/>
    </location>
</feature>
<keyword evidence="7 9" id="KW-0411">Iron-sulfur</keyword>
<dbReference type="InterPro" id="IPR002744">
    <property type="entry name" value="MIP18-like"/>
</dbReference>
<accession>A0A0M6ZTM0</accession>
<dbReference type="GO" id="GO:0140663">
    <property type="term" value="F:ATP-dependent FeS chaperone activity"/>
    <property type="evidence" value="ECO:0007669"/>
    <property type="project" value="InterPro"/>
</dbReference>
<dbReference type="Gene3D" id="3.40.50.300">
    <property type="entry name" value="P-loop containing nucleotide triphosphate hydrolases"/>
    <property type="match status" value="1"/>
</dbReference>
<feature type="domain" description="MIP18 family-like" evidence="11">
    <location>
        <begin position="17"/>
        <end position="88"/>
    </location>
</feature>
<dbReference type="FunFam" id="3.40.50.300:FF:000418">
    <property type="entry name" value="Iron-sulfur cluster carrier protein"/>
    <property type="match status" value="1"/>
</dbReference>
<evidence type="ECO:0000256" key="9">
    <source>
        <dbReference type="HAMAP-Rule" id="MF_02040"/>
    </source>
</evidence>
<evidence type="ECO:0000256" key="6">
    <source>
        <dbReference type="ARBA" id="ARBA00023004"/>
    </source>
</evidence>
<sequence>MSLKAKSRGKADVSLSRETVIETLKAVVDPVTGEDLPATGMIRGLKVADGTVRFVLQIDQTRVDEMERLREDAVQRLEALPDCTSAQVILTSHSDQSTAHAPAAPAAPVPQAGPGELKPIKPIPAAPGTSGPRHVAGIKKIIAIASGKGGVGKSTVASNLACALAAQGLKVGLLDADVYGPSQPEMLGIKGRPSSPDGQTILPLRNHGVTLMSIGLMTSGDKAVVWRGPMLMGALQQMMTQVQWGALDVLIVDLPPGTGDVQMTLSQKFIVDGAVIVSTPQDIALLDARKGIDMFQEMKVPILGMVENMSTHICSKCGNEEHIFGHGGVAKEAASLRVPVLAEIPLHLNIRTAADGDTPAVIKAPDAPESAAFKKLATAVTEKLAAQESLV</sequence>
<organism evidence="12 13">
    <name type="scientific">Roseibium alexandrii</name>
    <dbReference type="NCBI Taxonomy" id="388408"/>
    <lineage>
        <taxon>Bacteria</taxon>
        <taxon>Pseudomonadati</taxon>
        <taxon>Pseudomonadota</taxon>
        <taxon>Alphaproteobacteria</taxon>
        <taxon>Hyphomicrobiales</taxon>
        <taxon>Stappiaceae</taxon>
        <taxon>Roseibium</taxon>
    </lineage>
</organism>
<proteinExistence type="inferred from homology"/>
<keyword evidence="6 9" id="KW-0408">Iron</keyword>
<dbReference type="GO" id="GO:0051539">
    <property type="term" value="F:4 iron, 4 sulfur cluster binding"/>
    <property type="evidence" value="ECO:0007669"/>
    <property type="project" value="TreeGrafter"/>
</dbReference>
<dbReference type="HAMAP" id="MF_02040">
    <property type="entry name" value="Mrp_NBP35"/>
    <property type="match status" value="1"/>
</dbReference>
<evidence type="ECO:0000313" key="12">
    <source>
        <dbReference type="EMBL" id="CTQ66129.1"/>
    </source>
</evidence>
<dbReference type="CDD" id="cd02037">
    <property type="entry name" value="Mrp_NBP35"/>
    <property type="match status" value="1"/>
</dbReference>
<keyword evidence="5 9" id="KW-0067">ATP-binding</keyword>
<comment type="subunit">
    <text evidence="9">Homodimer.</text>
</comment>
<evidence type="ECO:0000256" key="7">
    <source>
        <dbReference type="ARBA" id="ARBA00023014"/>
    </source>
</evidence>
<dbReference type="PROSITE" id="PS01215">
    <property type="entry name" value="MRP"/>
    <property type="match status" value="1"/>
</dbReference>
<dbReference type="InterPro" id="IPR000808">
    <property type="entry name" value="Mrp-like_CS"/>
</dbReference>
<dbReference type="InterPro" id="IPR019591">
    <property type="entry name" value="Mrp/NBP35_ATP-bd"/>
</dbReference>
<evidence type="ECO:0000259" key="11">
    <source>
        <dbReference type="Pfam" id="PF01883"/>
    </source>
</evidence>
<dbReference type="PANTHER" id="PTHR42961">
    <property type="entry name" value="IRON-SULFUR PROTEIN NUBPL"/>
    <property type="match status" value="1"/>
</dbReference>
<dbReference type="InterPro" id="IPR033756">
    <property type="entry name" value="YlxH/NBP35"/>
</dbReference>
<evidence type="ECO:0000313" key="13">
    <source>
        <dbReference type="Proteomes" id="UP000053235"/>
    </source>
</evidence>
<feature type="binding site" evidence="9">
    <location>
        <begin position="147"/>
        <end position="154"/>
    </location>
    <ligand>
        <name>ATP</name>
        <dbReference type="ChEBI" id="CHEBI:30616"/>
    </ligand>
</feature>
<dbReference type="EMBL" id="CXWD01000003">
    <property type="protein sequence ID" value="CTQ66129.1"/>
    <property type="molecule type" value="Genomic_DNA"/>
</dbReference>
<dbReference type="Pfam" id="PF01883">
    <property type="entry name" value="FeS_assembly_P"/>
    <property type="match status" value="1"/>
</dbReference>
<keyword evidence="13" id="KW-1185">Reference proteome</keyword>
<comment type="similarity">
    <text evidence="8 9">Belongs to the Mrp/NBP35 ATP-binding proteins family.</text>
</comment>